<gene>
    <name evidence="3" type="ORF">CN585_19410</name>
</gene>
<protein>
    <submittedName>
        <fullName evidence="3">Glycosyl transferase family 2</fullName>
    </submittedName>
</protein>
<dbReference type="PANTHER" id="PTHR22916">
    <property type="entry name" value="GLYCOSYLTRANSFERASE"/>
    <property type="match status" value="1"/>
</dbReference>
<dbReference type="SUPFAM" id="SSF53448">
    <property type="entry name" value="Nucleotide-diphospho-sugar transferases"/>
    <property type="match status" value="1"/>
</dbReference>
<dbReference type="Proteomes" id="UP000220841">
    <property type="component" value="Unassembled WGS sequence"/>
</dbReference>
<comment type="similarity">
    <text evidence="1">Belongs to the glycosyltransferase 2 family.</text>
</comment>
<accession>A0A2A8HC40</accession>
<dbReference type="PANTHER" id="PTHR22916:SF3">
    <property type="entry name" value="UDP-GLCNAC:BETAGAL BETA-1,3-N-ACETYLGLUCOSAMINYLTRANSFERASE-LIKE PROTEIN 1"/>
    <property type="match status" value="1"/>
</dbReference>
<name>A0A2A8HC40_9BACI</name>
<evidence type="ECO:0000313" key="3">
    <source>
        <dbReference type="EMBL" id="PEQ02682.1"/>
    </source>
</evidence>
<proteinExistence type="inferred from homology"/>
<dbReference type="Gene3D" id="3.90.550.10">
    <property type="entry name" value="Spore Coat Polysaccharide Biosynthesis Protein SpsA, Chain A"/>
    <property type="match status" value="1"/>
</dbReference>
<keyword evidence="3" id="KW-0808">Transferase</keyword>
<evidence type="ECO:0000313" key="4">
    <source>
        <dbReference type="Proteomes" id="UP000220841"/>
    </source>
</evidence>
<feature type="domain" description="Glycosyltransferase 2-like" evidence="2">
    <location>
        <begin position="9"/>
        <end position="158"/>
    </location>
</feature>
<dbReference type="RefSeq" id="WP_098227000.1">
    <property type="nucleotide sequence ID" value="NZ_NUBY01000107.1"/>
</dbReference>
<dbReference type="GO" id="GO:0016758">
    <property type="term" value="F:hexosyltransferase activity"/>
    <property type="evidence" value="ECO:0007669"/>
    <property type="project" value="UniProtKB-ARBA"/>
</dbReference>
<dbReference type="InterPro" id="IPR029044">
    <property type="entry name" value="Nucleotide-diphossugar_trans"/>
</dbReference>
<sequence length="252" mass="28979">MVTKLPLVSILIPVTQISVYFKATLTSALFQTYDNTEIIVIDSTSTNDIQLMVEAEFLPYYNKITYKKNNKSITTIQLLQELIQNSNGSYINFLSEKDLFYPAKIEKMMQCFLSDVSNTIQLVTSSQTQIDEKGQFIQNLNIRDFFMTDTKLNGIECGKAILQKQDWIGELTAPLFKKTILNEPFGYFMGTPFVHEYITATWLSMLHQGDVMYIADALSFKRNFQEQNLASIAQKNEWDQLFSRANQLGYLT</sequence>
<reference evidence="3 4" key="1">
    <citation type="submission" date="2017-09" db="EMBL/GenBank/DDBJ databases">
        <title>Large-scale bioinformatics analysis of Bacillus genomes uncovers conserved roles of natural products in bacterial physiology.</title>
        <authorList>
            <consortium name="Agbiome Team Llc"/>
            <person name="Bleich R.M."/>
            <person name="Grubbs K.J."/>
            <person name="Santa Maria K.C."/>
            <person name="Allen S.E."/>
            <person name="Farag S."/>
            <person name="Shank E.A."/>
            <person name="Bowers A."/>
        </authorList>
    </citation>
    <scope>NUCLEOTIDE SEQUENCE [LARGE SCALE GENOMIC DNA]</scope>
    <source>
        <strain evidence="3 4">AFS021349</strain>
    </source>
</reference>
<dbReference type="Pfam" id="PF00535">
    <property type="entry name" value="Glycos_transf_2"/>
    <property type="match status" value="1"/>
</dbReference>
<dbReference type="EMBL" id="NUBY01000107">
    <property type="protein sequence ID" value="PEQ02682.1"/>
    <property type="molecule type" value="Genomic_DNA"/>
</dbReference>
<dbReference type="InterPro" id="IPR001173">
    <property type="entry name" value="Glyco_trans_2-like"/>
</dbReference>
<evidence type="ECO:0000259" key="2">
    <source>
        <dbReference type="Pfam" id="PF00535"/>
    </source>
</evidence>
<evidence type="ECO:0000256" key="1">
    <source>
        <dbReference type="ARBA" id="ARBA00006739"/>
    </source>
</evidence>
<comment type="caution">
    <text evidence="3">The sequence shown here is derived from an EMBL/GenBank/DDBJ whole genome shotgun (WGS) entry which is preliminary data.</text>
</comment>
<dbReference type="CDD" id="cd00761">
    <property type="entry name" value="Glyco_tranf_GTA_type"/>
    <property type="match status" value="1"/>
</dbReference>
<dbReference type="AlphaFoldDB" id="A0A2A8HC40"/>
<organism evidence="3 4">
    <name type="scientific">Bacillus toyonensis</name>
    <dbReference type="NCBI Taxonomy" id="155322"/>
    <lineage>
        <taxon>Bacteria</taxon>
        <taxon>Bacillati</taxon>
        <taxon>Bacillota</taxon>
        <taxon>Bacilli</taxon>
        <taxon>Bacillales</taxon>
        <taxon>Bacillaceae</taxon>
        <taxon>Bacillus</taxon>
        <taxon>Bacillus cereus group</taxon>
    </lineage>
</organism>